<dbReference type="EMBL" id="FRFE01000051">
    <property type="protein sequence ID" value="SHO53289.1"/>
    <property type="molecule type" value="Genomic_DNA"/>
</dbReference>
<keyword evidence="3" id="KW-1185">Reference proteome</keyword>
<evidence type="ECO:0000256" key="1">
    <source>
        <dbReference type="SAM" id="Phobius"/>
    </source>
</evidence>
<organism evidence="2 3">
    <name type="scientific">Desulfopila aestuarii DSM 18488</name>
    <dbReference type="NCBI Taxonomy" id="1121416"/>
    <lineage>
        <taxon>Bacteria</taxon>
        <taxon>Pseudomonadati</taxon>
        <taxon>Thermodesulfobacteriota</taxon>
        <taxon>Desulfobulbia</taxon>
        <taxon>Desulfobulbales</taxon>
        <taxon>Desulfocapsaceae</taxon>
        <taxon>Desulfopila</taxon>
    </lineage>
</organism>
<dbReference type="RefSeq" id="WP_234981273.1">
    <property type="nucleotide sequence ID" value="NZ_FRFE01000051.1"/>
</dbReference>
<proteinExistence type="predicted"/>
<dbReference type="Gene3D" id="3.40.50.1820">
    <property type="entry name" value="alpha/beta hydrolase"/>
    <property type="match status" value="1"/>
</dbReference>
<dbReference type="AlphaFoldDB" id="A0A1M7YL03"/>
<dbReference type="InterPro" id="IPR029058">
    <property type="entry name" value="AB_hydrolase_fold"/>
</dbReference>
<accession>A0A1M7YL03</accession>
<keyword evidence="1" id="KW-0812">Transmembrane</keyword>
<name>A0A1M7YL03_9BACT</name>
<keyword evidence="1" id="KW-1133">Transmembrane helix</keyword>
<dbReference type="Proteomes" id="UP000184603">
    <property type="component" value="Unassembled WGS sequence"/>
</dbReference>
<gene>
    <name evidence="2" type="ORF">SAMN02745220_05044</name>
</gene>
<dbReference type="PANTHER" id="PTHR30035:SF1">
    <property type="entry name" value="AB HYDROLASE-1 DOMAIN-CONTAINING PROTEIN"/>
    <property type="match status" value="1"/>
</dbReference>
<protein>
    <submittedName>
        <fullName evidence="2">Uncharacterized protein</fullName>
    </submittedName>
</protein>
<reference evidence="2 3" key="1">
    <citation type="submission" date="2016-12" db="EMBL/GenBank/DDBJ databases">
        <authorList>
            <person name="Song W.-J."/>
            <person name="Kurnit D.M."/>
        </authorList>
    </citation>
    <scope>NUCLEOTIDE SEQUENCE [LARGE SCALE GENOMIC DNA]</scope>
    <source>
        <strain evidence="2 3">DSM 18488</strain>
    </source>
</reference>
<dbReference type="SUPFAM" id="SSF53474">
    <property type="entry name" value="alpha/beta-Hydrolases"/>
    <property type="match status" value="1"/>
</dbReference>
<sequence>MKSVDWLVVHASQGPESGDCFTLLEKKNKALLQPEGCLVASSNIKKFDPVGEKMLKHLYRFAFGWCCLLLLGCGLANAYDYPFADPYVATVLDTPKEFAAELPSEIPTKVDKIVMFEGRKTPGVLWNMDRLYYSYQQQKGPAPLIFLIAGTGASFKSSKMQTMQKAFYQAGFHVISLSSPTHPNFVVAASTSSVPGDLQEDSADLYRVMHAVWKKLQGKMEVTEFFLSGYSLGAAQSVFVTRIDEEEKVFNFKKVLLINPPVSLYNSVVILDNLLADNIPGGIDKFDEFYKDMIHAFGEAYAHGKHVEFNDEFLYEAYEYHKAPTDAPMEALIGASFRVSCENMVFASDVMTKAGYVVSKGLELGRHDHITPYVKVLSRLTFLDYFEGIFLPHFRSINPGHSETELIEKLSLRSIENYLRNSSKFGLITNEDDIILRPGEIDFLRAVFGSRATIFPHGGHCGNMAYPDNVAAMVGFFQNNKQN</sequence>
<keyword evidence="1" id="KW-0472">Membrane</keyword>
<evidence type="ECO:0000313" key="2">
    <source>
        <dbReference type="EMBL" id="SHO53289.1"/>
    </source>
</evidence>
<dbReference type="STRING" id="1121416.SAMN02745220_05044"/>
<dbReference type="GO" id="GO:0016020">
    <property type="term" value="C:membrane"/>
    <property type="evidence" value="ECO:0007669"/>
    <property type="project" value="InterPro"/>
</dbReference>
<evidence type="ECO:0000313" key="3">
    <source>
        <dbReference type="Proteomes" id="UP000184603"/>
    </source>
</evidence>
<feature type="transmembrane region" description="Helical" evidence="1">
    <location>
        <begin position="58"/>
        <end position="79"/>
    </location>
</feature>
<dbReference type="PANTHER" id="PTHR30035">
    <property type="entry name" value="LIPOPROTEIN VACJ-RELATED"/>
    <property type="match status" value="1"/>
</dbReference>
<dbReference type="InterPro" id="IPR007428">
    <property type="entry name" value="MlaA"/>
</dbReference>